<feature type="region of interest" description="Disordered" evidence="1">
    <location>
        <begin position="103"/>
        <end position="131"/>
    </location>
</feature>
<accession>A0A067SZN5</accession>
<dbReference type="STRING" id="685588.A0A067SZN5"/>
<feature type="compositionally biased region" description="Polar residues" evidence="1">
    <location>
        <begin position="355"/>
        <end position="368"/>
    </location>
</feature>
<dbReference type="HOGENOM" id="CLU_056767_0_0_1"/>
<name>A0A067SZN5_GALM3</name>
<dbReference type="Proteomes" id="UP000027222">
    <property type="component" value="Unassembled WGS sequence"/>
</dbReference>
<feature type="compositionally biased region" description="Polar residues" evidence="1">
    <location>
        <begin position="170"/>
        <end position="188"/>
    </location>
</feature>
<gene>
    <name evidence="2" type="ORF">GALMADRAFT_766544</name>
</gene>
<feature type="region of interest" description="Disordered" evidence="1">
    <location>
        <begin position="325"/>
        <end position="368"/>
    </location>
</feature>
<keyword evidence="3" id="KW-1185">Reference proteome</keyword>
<evidence type="ECO:0000313" key="2">
    <source>
        <dbReference type="EMBL" id="KDR72238.1"/>
    </source>
</evidence>
<feature type="compositionally biased region" description="Polar residues" evidence="1">
    <location>
        <begin position="103"/>
        <end position="116"/>
    </location>
</feature>
<feature type="region of interest" description="Disordered" evidence="1">
    <location>
        <begin position="170"/>
        <end position="222"/>
    </location>
</feature>
<proteinExistence type="predicted"/>
<dbReference type="AlphaFoldDB" id="A0A067SZN5"/>
<dbReference type="OrthoDB" id="2919784at2759"/>
<feature type="region of interest" description="Disordered" evidence="1">
    <location>
        <begin position="64"/>
        <end position="85"/>
    </location>
</feature>
<sequence>MADVSYSNIAAGSIAEAVKGVEAAPPREDDNDNETIRGHNQDSNIDTSIFDSFTDFELDLSCLSPPASPAASTSELPLTASSAPSSPILARSISYASQLTISTKKSPTKQASSPKLSATAPAGTRGSWPLVKYAGRGTPIDRNRRLEWGGFSGEDVAEDGILFSAVRSTSLDSATRPSQRSLSPEWNFSSALSSSHSHSGHSHTSQKDSSSYEQPPELAPLQLDGMDADKRNEWDSIMKTVLSPTVDSPEAPEIVEKPRPQLHTAVLADNTLVTGPPMMSPEQIEQLNSGLEIDLGLNAALDLGLGQRGGMNWFDLGLLPTSASGRGSPSIYSSQAQTPHASPPASVHASEHRSTTSTKAELEVANNSKSEAPRWWRRMMDRLRRVHTLITIHKERF</sequence>
<evidence type="ECO:0000256" key="1">
    <source>
        <dbReference type="SAM" id="MobiDB-lite"/>
    </source>
</evidence>
<organism evidence="2 3">
    <name type="scientific">Galerina marginata (strain CBS 339.88)</name>
    <dbReference type="NCBI Taxonomy" id="685588"/>
    <lineage>
        <taxon>Eukaryota</taxon>
        <taxon>Fungi</taxon>
        <taxon>Dikarya</taxon>
        <taxon>Basidiomycota</taxon>
        <taxon>Agaricomycotina</taxon>
        <taxon>Agaricomycetes</taxon>
        <taxon>Agaricomycetidae</taxon>
        <taxon>Agaricales</taxon>
        <taxon>Agaricineae</taxon>
        <taxon>Strophariaceae</taxon>
        <taxon>Galerina</taxon>
    </lineage>
</organism>
<reference evidence="3" key="1">
    <citation type="journal article" date="2014" name="Proc. Natl. Acad. Sci. U.S.A.">
        <title>Extensive sampling of basidiomycete genomes demonstrates inadequacy of the white-rot/brown-rot paradigm for wood decay fungi.</title>
        <authorList>
            <person name="Riley R."/>
            <person name="Salamov A.A."/>
            <person name="Brown D.W."/>
            <person name="Nagy L.G."/>
            <person name="Floudas D."/>
            <person name="Held B.W."/>
            <person name="Levasseur A."/>
            <person name="Lombard V."/>
            <person name="Morin E."/>
            <person name="Otillar R."/>
            <person name="Lindquist E.A."/>
            <person name="Sun H."/>
            <person name="LaButti K.M."/>
            <person name="Schmutz J."/>
            <person name="Jabbour D."/>
            <person name="Luo H."/>
            <person name="Baker S.E."/>
            <person name="Pisabarro A.G."/>
            <person name="Walton J.D."/>
            <person name="Blanchette R.A."/>
            <person name="Henrissat B."/>
            <person name="Martin F."/>
            <person name="Cullen D."/>
            <person name="Hibbett D.S."/>
            <person name="Grigoriev I.V."/>
        </authorList>
    </citation>
    <scope>NUCLEOTIDE SEQUENCE [LARGE SCALE GENOMIC DNA]</scope>
    <source>
        <strain evidence="3">CBS 339.88</strain>
    </source>
</reference>
<feature type="region of interest" description="Disordered" evidence="1">
    <location>
        <begin position="17"/>
        <end position="46"/>
    </location>
</feature>
<protein>
    <submittedName>
        <fullName evidence="2">Uncharacterized protein</fullName>
    </submittedName>
</protein>
<dbReference type="EMBL" id="KL142389">
    <property type="protein sequence ID" value="KDR72238.1"/>
    <property type="molecule type" value="Genomic_DNA"/>
</dbReference>
<evidence type="ECO:0000313" key="3">
    <source>
        <dbReference type="Proteomes" id="UP000027222"/>
    </source>
</evidence>
<feature type="compositionally biased region" description="Polar residues" evidence="1">
    <location>
        <begin position="325"/>
        <end position="340"/>
    </location>
</feature>